<evidence type="ECO:0000256" key="1">
    <source>
        <dbReference type="SAM" id="MobiDB-lite"/>
    </source>
</evidence>
<reference evidence="2 3" key="1">
    <citation type="submission" date="2015-04" db="EMBL/GenBank/DDBJ databases">
        <title>Lasius niger genome sequencing.</title>
        <authorList>
            <person name="Konorov E.A."/>
            <person name="Nikitin M.A."/>
            <person name="Kirill M.V."/>
            <person name="Chang P."/>
        </authorList>
    </citation>
    <scope>NUCLEOTIDE SEQUENCE [LARGE SCALE GENOMIC DNA]</scope>
    <source>
        <tissue evidence="2">Whole</tissue>
    </source>
</reference>
<feature type="non-terminal residue" evidence="2">
    <location>
        <position position="279"/>
    </location>
</feature>
<comment type="caution">
    <text evidence="2">The sequence shown here is derived from an EMBL/GenBank/DDBJ whole genome shotgun (WGS) entry which is preliminary data.</text>
</comment>
<feature type="compositionally biased region" description="Low complexity" evidence="1">
    <location>
        <begin position="32"/>
        <end position="52"/>
    </location>
</feature>
<protein>
    <submittedName>
        <fullName evidence="2">Uncharacterized protein</fullName>
    </submittedName>
</protein>
<organism evidence="2 3">
    <name type="scientific">Lasius niger</name>
    <name type="common">Black garden ant</name>
    <dbReference type="NCBI Taxonomy" id="67767"/>
    <lineage>
        <taxon>Eukaryota</taxon>
        <taxon>Metazoa</taxon>
        <taxon>Ecdysozoa</taxon>
        <taxon>Arthropoda</taxon>
        <taxon>Hexapoda</taxon>
        <taxon>Insecta</taxon>
        <taxon>Pterygota</taxon>
        <taxon>Neoptera</taxon>
        <taxon>Endopterygota</taxon>
        <taxon>Hymenoptera</taxon>
        <taxon>Apocrita</taxon>
        <taxon>Aculeata</taxon>
        <taxon>Formicoidea</taxon>
        <taxon>Formicidae</taxon>
        <taxon>Formicinae</taxon>
        <taxon>Lasius</taxon>
        <taxon>Lasius</taxon>
    </lineage>
</organism>
<proteinExistence type="predicted"/>
<accession>A0A0J7JZ22</accession>
<keyword evidence="3" id="KW-1185">Reference proteome</keyword>
<feature type="compositionally biased region" description="Polar residues" evidence="1">
    <location>
        <begin position="64"/>
        <end position="74"/>
    </location>
</feature>
<dbReference type="Proteomes" id="UP000036403">
    <property type="component" value="Unassembled WGS sequence"/>
</dbReference>
<dbReference type="PaxDb" id="67767-A0A0J7JZ22"/>
<gene>
    <name evidence="2" type="ORF">RF55_20321</name>
</gene>
<dbReference type="OrthoDB" id="7541924at2759"/>
<dbReference type="STRING" id="67767.A0A0J7JZ22"/>
<evidence type="ECO:0000313" key="2">
    <source>
        <dbReference type="EMBL" id="KMQ83332.1"/>
    </source>
</evidence>
<feature type="region of interest" description="Disordered" evidence="1">
    <location>
        <begin position="1"/>
        <end position="89"/>
    </location>
</feature>
<dbReference type="AlphaFoldDB" id="A0A0J7JZ22"/>
<name>A0A0J7JZ22_LASNI</name>
<sequence>MSKGTRSNSDKNEIEELYKQAVDGKKSKSRSKPPTSNPLHASTPTIPTTSTPKRIDFSLDESSIENTLVYTTETPEPDSDGSDGSDDITIQQFKTPINNIVETIESDSESFETMAQNPFATLKYAVEAVPYFDGNNISLNYFIEGCEEAKSMLPKEAEQQFTKIIRTRIVGEARRTIQDQEFDKVSQLTSYLKRVYGPSKNVYQLQGELGCIYQKSEEDVITYANRVKILGKQILEAYRSSGHIAPDQNIKTSLEVDMCKCFIRGLKPDIEQRIEKELD</sequence>
<feature type="compositionally biased region" description="Basic and acidic residues" evidence="1">
    <location>
        <begin position="8"/>
        <end position="26"/>
    </location>
</feature>
<evidence type="ECO:0000313" key="3">
    <source>
        <dbReference type="Proteomes" id="UP000036403"/>
    </source>
</evidence>
<dbReference type="EMBL" id="LBMM01020232">
    <property type="protein sequence ID" value="KMQ83332.1"/>
    <property type="molecule type" value="Genomic_DNA"/>
</dbReference>
<feature type="compositionally biased region" description="Acidic residues" evidence="1">
    <location>
        <begin position="75"/>
        <end position="86"/>
    </location>
</feature>